<evidence type="ECO:0000256" key="1">
    <source>
        <dbReference type="ARBA" id="ARBA00009191"/>
    </source>
</evidence>
<evidence type="ECO:0000313" key="6">
    <source>
        <dbReference type="EMBL" id="MCQ8895499.1"/>
    </source>
</evidence>
<accession>A0ABT1WDP5</accession>
<reference evidence="6 7" key="1">
    <citation type="submission" date="2022-07" db="EMBL/GenBank/DDBJ databases">
        <authorList>
            <person name="Xamxidin M."/>
            <person name="Wu M."/>
        </authorList>
    </citation>
    <scope>NUCLEOTIDE SEQUENCE [LARGE SCALE GENOMIC DNA]</scope>
    <source>
        <strain evidence="6 7">NBRC 111650</strain>
    </source>
</reference>
<feature type="transmembrane region" description="Helical" evidence="4">
    <location>
        <begin position="20"/>
        <end position="42"/>
    </location>
</feature>
<feature type="domain" description="Strictosidine synthase conserved region" evidence="5">
    <location>
        <begin position="185"/>
        <end position="273"/>
    </location>
</feature>
<dbReference type="PANTHER" id="PTHR10426:SF88">
    <property type="entry name" value="ADIPOCYTE PLASMA MEMBRANE-ASSOCIATED PROTEIN HEMOMUCIN-RELATED"/>
    <property type="match status" value="1"/>
</dbReference>
<dbReference type="EMBL" id="JANIGO010000001">
    <property type="protein sequence ID" value="MCQ8895499.1"/>
    <property type="molecule type" value="Genomic_DNA"/>
</dbReference>
<proteinExistence type="inferred from homology"/>
<evidence type="ECO:0000256" key="4">
    <source>
        <dbReference type="SAM" id="Phobius"/>
    </source>
</evidence>
<dbReference type="RefSeq" id="WP_256763173.1">
    <property type="nucleotide sequence ID" value="NZ_JANIGO010000001.1"/>
</dbReference>
<dbReference type="Proteomes" id="UP001204142">
    <property type="component" value="Unassembled WGS sequence"/>
</dbReference>
<dbReference type="PANTHER" id="PTHR10426">
    <property type="entry name" value="STRICTOSIDINE SYNTHASE-RELATED"/>
    <property type="match status" value="1"/>
</dbReference>
<evidence type="ECO:0000256" key="2">
    <source>
        <dbReference type="ARBA" id="ARBA00022553"/>
    </source>
</evidence>
<keyword evidence="4" id="KW-1133">Transmembrane helix</keyword>
<sequence>MFPPISSIVSEKLNVVLMSVWRKVIGPVILLPVVVVAGIGLFGETRVEPVAWQPPSPPSRDSGPYQTNTLLESAQVVGTANLKKPESLAVGPDGLVYTGLENGDIVRFKPDVLQATDNPKAVPIELVANTGGRPLGLTFHPQGFLVIADGVKGLVRVDIAGISNPSTSVKVLSGMVDGVPYKFVDDVAVSPDGRYAYYSDASTKFGLKEVSLDILEHGGHGRLIQYDFETGSARVLLAGLQFANGVAVSADGDYVLINETGAYQIRKVWLKGPKAGKDEVFVDNLPGFPDNIRRDAQGNFWVAFPSPRDKLVDSMAEHPGLRKAMGRFLEVIQFPVKPVAMTVAFSPEGKVVANLQAPKANGYYYVTQVTPVGNTLFLSSVQVPGLATYPNPLMK</sequence>
<dbReference type="InterPro" id="IPR018119">
    <property type="entry name" value="Strictosidine_synth_cons-reg"/>
</dbReference>
<evidence type="ECO:0000259" key="5">
    <source>
        <dbReference type="Pfam" id="PF03088"/>
    </source>
</evidence>
<dbReference type="SUPFAM" id="SSF63829">
    <property type="entry name" value="Calcium-dependent phosphotriesterase"/>
    <property type="match status" value="1"/>
</dbReference>
<organism evidence="6 7">
    <name type="scientific">Limnobacter humi</name>
    <dbReference type="NCBI Taxonomy" id="1778671"/>
    <lineage>
        <taxon>Bacteria</taxon>
        <taxon>Pseudomonadati</taxon>
        <taxon>Pseudomonadota</taxon>
        <taxon>Betaproteobacteria</taxon>
        <taxon>Burkholderiales</taxon>
        <taxon>Burkholderiaceae</taxon>
        <taxon>Limnobacter</taxon>
    </lineage>
</organism>
<keyword evidence="4" id="KW-0812">Transmembrane</keyword>
<gene>
    <name evidence="6" type="ORF">NQT62_03470</name>
</gene>
<protein>
    <submittedName>
        <fullName evidence="6">SMP-30/gluconolactonase/LRE family protein</fullName>
    </submittedName>
</protein>
<evidence type="ECO:0000313" key="7">
    <source>
        <dbReference type="Proteomes" id="UP001204142"/>
    </source>
</evidence>
<comment type="similarity">
    <text evidence="1">Belongs to the strictosidine synthase family.</text>
</comment>
<dbReference type="Pfam" id="PF20067">
    <property type="entry name" value="SSL_N"/>
    <property type="match status" value="1"/>
</dbReference>
<keyword evidence="2" id="KW-0597">Phosphoprotein</keyword>
<keyword evidence="4" id="KW-0472">Membrane</keyword>
<comment type="caution">
    <text evidence="6">The sequence shown here is derived from an EMBL/GenBank/DDBJ whole genome shotgun (WGS) entry which is preliminary data.</text>
</comment>
<keyword evidence="3" id="KW-0325">Glycoprotein</keyword>
<keyword evidence="7" id="KW-1185">Reference proteome</keyword>
<dbReference type="InterPro" id="IPR011042">
    <property type="entry name" value="6-blade_b-propeller_TolB-like"/>
</dbReference>
<dbReference type="Gene3D" id="2.120.10.30">
    <property type="entry name" value="TolB, C-terminal domain"/>
    <property type="match status" value="1"/>
</dbReference>
<evidence type="ECO:0000256" key="3">
    <source>
        <dbReference type="ARBA" id="ARBA00023180"/>
    </source>
</evidence>
<name>A0ABT1WDP5_9BURK</name>
<dbReference type="Pfam" id="PF03088">
    <property type="entry name" value="Str_synth"/>
    <property type="match status" value="1"/>
</dbReference>